<organism evidence="7 8">
    <name type="scientific">Oceanobacillus aidingensis</name>
    <dbReference type="NCBI Taxonomy" id="645964"/>
    <lineage>
        <taxon>Bacteria</taxon>
        <taxon>Bacillati</taxon>
        <taxon>Bacillota</taxon>
        <taxon>Bacilli</taxon>
        <taxon>Bacillales</taxon>
        <taxon>Bacillaceae</taxon>
        <taxon>Oceanobacillus</taxon>
    </lineage>
</organism>
<feature type="transmembrane region" description="Helical" evidence="6">
    <location>
        <begin position="395"/>
        <end position="413"/>
    </location>
</feature>
<feature type="transmembrane region" description="Helical" evidence="6">
    <location>
        <begin position="12"/>
        <end position="33"/>
    </location>
</feature>
<keyword evidence="2" id="KW-1003">Cell membrane</keyword>
<dbReference type="PANTHER" id="PTHR30250">
    <property type="entry name" value="PST FAMILY PREDICTED COLANIC ACID TRANSPORTER"/>
    <property type="match status" value="1"/>
</dbReference>
<accession>A0ABV9JT02</accession>
<protein>
    <submittedName>
        <fullName evidence="7">Oligosaccharide flippase family protein</fullName>
    </submittedName>
</protein>
<keyword evidence="3 6" id="KW-0812">Transmembrane</keyword>
<dbReference type="InterPro" id="IPR024923">
    <property type="entry name" value="PG_synth_SpoVB"/>
</dbReference>
<feature type="transmembrane region" description="Helical" evidence="6">
    <location>
        <begin position="367"/>
        <end position="388"/>
    </location>
</feature>
<dbReference type="CDD" id="cd13124">
    <property type="entry name" value="MATE_SpoVB_like"/>
    <property type="match status" value="1"/>
</dbReference>
<feature type="transmembrane region" description="Helical" evidence="6">
    <location>
        <begin position="122"/>
        <end position="142"/>
    </location>
</feature>
<name>A0ABV9JT02_9BACI</name>
<dbReference type="RefSeq" id="WP_193065210.1">
    <property type="nucleotide sequence ID" value="NZ_JBHSFT010000001.1"/>
</dbReference>
<feature type="transmembrane region" description="Helical" evidence="6">
    <location>
        <begin position="163"/>
        <end position="184"/>
    </location>
</feature>
<feature type="transmembrane region" description="Helical" evidence="6">
    <location>
        <begin position="190"/>
        <end position="211"/>
    </location>
</feature>
<evidence type="ECO:0000256" key="4">
    <source>
        <dbReference type="ARBA" id="ARBA00022989"/>
    </source>
</evidence>
<evidence type="ECO:0000313" key="8">
    <source>
        <dbReference type="Proteomes" id="UP001595988"/>
    </source>
</evidence>
<dbReference type="PANTHER" id="PTHR30250:SF29">
    <property type="entry name" value="POLYSACCHARIDE BIOSYNTHESIS PROTEIN C-TERMINAL DOMAIN-CONTAINING PROTEIN"/>
    <property type="match status" value="1"/>
</dbReference>
<feature type="transmembrane region" description="Helical" evidence="6">
    <location>
        <begin position="239"/>
        <end position="259"/>
    </location>
</feature>
<keyword evidence="8" id="KW-1185">Reference proteome</keyword>
<evidence type="ECO:0000256" key="3">
    <source>
        <dbReference type="ARBA" id="ARBA00022692"/>
    </source>
</evidence>
<feature type="transmembrane region" description="Helical" evidence="6">
    <location>
        <begin position="483"/>
        <end position="507"/>
    </location>
</feature>
<feature type="transmembrane region" description="Helical" evidence="6">
    <location>
        <begin position="419"/>
        <end position="441"/>
    </location>
</feature>
<dbReference type="EMBL" id="JBHSFT010000001">
    <property type="protein sequence ID" value="MFC4660912.1"/>
    <property type="molecule type" value="Genomic_DNA"/>
</dbReference>
<feature type="transmembrane region" description="Helical" evidence="6">
    <location>
        <begin position="453"/>
        <end position="471"/>
    </location>
</feature>
<evidence type="ECO:0000256" key="6">
    <source>
        <dbReference type="SAM" id="Phobius"/>
    </source>
</evidence>
<feature type="transmembrane region" description="Helical" evidence="6">
    <location>
        <begin position="86"/>
        <end position="110"/>
    </location>
</feature>
<comment type="caution">
    <text evidence="7">The sequence shown here is derived from an EMBL/GenBank/DDBJ whole genome shotgun (WGS) entry which is preliminary data.</text>
</comment>
<evidence type="ECO:0000256" key="2">
    <source>
        <dbReference type="ARBA" id="ARBA00022475"/>
    </source>
</evidence>
<evidence type="ECO:0000313" key="7">
    <source>
        <dbReference type="EMBL" id="MFC4660912.1"/>
    </source>
</evidence>
<evidence type="ECO:0000256" key="1">
    <source>
        <dbReference type="ARBA" id="ARBA00004651"/>
    </source>
</evidence>
<keyword evidence="5 6" id="KW-0472">Membrane</keyword>
<dbReference type="Pfam" id="PF01943">
    <property type="entry name" value="Polysacc_synt"/>
    <property type="match status" value="1"/>
</dbReference>
<proteinExistence type="predicted"/>
<dbReference type="InterPro" id="IPR002797">
    <property type="entry name" value="Polysacc_synth"/>
</dbReference>
<dbReference type="InterPro" id="IPR050833">
    <property type="entry name" value="Poly_Biosynth_Transport"/>
</dbReference>
<comment type="subcellular location">
    <subcellularLocation>
        <location evidence="1">Cell membrane</location>
        <topology evidence="1">Multi-pass membrane protein</topology>
    </subcellularLocation>
</comment>
<gene>
    <name evidence="7" type="ORF">ACFO3P_01525</name>
</gene>
<feature type="transmembrane region" description="Helical" evidence="6">
    <location>
        <begin position="53"/>
        <end position="74"/>
    </location>
</feature>
<feature type="transmembrane region" description="Helical" evidence="6">
    <location>
        <begin position="291"/>
        <end position="310"/>
    </location>
</feature>
<feature type="transmembrane region" description="Helical" evidence="6">
    <location>
        <begin position="322"/>
        <end position="347"/>
    </location>
</feature>
<keyword evidence="4 6" id="KW-1133">Transmembrane helix</keyword>
<sequence length="537" mass="58621">MSDNETSRLVKGAVVLSIAGLISKVLSAVYRIVLQNLTGDIGFYMYQQLYPLLGIATMLALYGFPSAISSLTATELEKGRALSWRGFYRPILFILGSFHLLLIAIVYFTAPLLARLAGDERFVGLYQVTAAVFLIVPVLALFRGIQQGKYEMAPTAFSQIGEQFIRVGTIIAGALLVSQGIFQIDAIGTTAVLASLLGGVSALVVLVCFYYKNRKHSPASVKAFSLEEAVPWKKYVKTLLLFGVAAAMNHMTLLFMQLADAFTFVPRLVASGAAEIAAKEMKGVFDRGQPLIQVVTIIGSSIALAIIPAINYQKLKKQREQVMNYIQTAMHVGIFIAIGAVLGLFIIFPEVNQLLYKNMQGTSELRLLIIAIGMSTISIIGASILQSLGMIVRTAVFIGISFVVKVGSNLILIPHFEVYGASIATILSLSVLLLLVGIELYRKLPSVSLYRSMSWKSLAAASLSMVIYLLVMQRMFSALVIDIRLLLLIYVLFISVSGAGLFLFVLLKTGGLTEAQIRILPKSAYLLRIYHKGRKKP</sequence>
<dbReference type="Proteomes" id="UP001595988">
    <property type="component" value="Unassembled WGS sequence"/>
</dbReference>
<reference evidence="8" key="1">
    <citation type="journal article" date="2019" name="Int. J. Syst. Evol. Microbiol.">
        <title>The Global Catalogue of Microorganisms (GCM) 10K type strain sequencing project: providing services to taxonomists for standard genome sequencing and annotation.</title>
        <authorList>
            <consortium name="The Broad Institute Genomics Platform"/>
            <consortium name="The Broad Institute Genome Sequencing Center for Infectious Disease"/>
            <person name="Wu L."/>
            <person name="Ma J."/>
        </authorList>
    </citation>
    <scope>NUCLEOTIDE SEQUENCE [LARGE SCALE GENOMIC DNA]</scope>
    <source>
        <strain evidence="8">CCUG 37257</strain>
    </source>
</reference>
<evidence type="ECO:0000256" key="5">
    <source>
        <dbReference type="ARBA" id="ARBA00023136"/>
    </source>
</evidence>